<protein>
    <submittedName>
        <fullName evidence="2">Transposase</fullName>
    </submittedName>
</protein>
<name>A0A8J3R8B8_9ACTN</name>
<evidence type="ECO:0000313" key="3">
    <source>
        <dbReference type="Proteomes" id="UP000610966"/>
    </source>
</evidence>
<dbReference type="EMBL" id="BOOG01000027">
    <property type="protein sequence ID" value="GIH70957.1"/>
    <property type="molecule type" value="Genomic_DNA"/>
</dbReference>
<evidence type="ECO:0000313" key="2">
    <source>
        <dbReference type="EMBL" id="GIH70957.1"/>
    </source>
</evidence>
<dbReference type="PANTHER" id="PTHR33678:SF2">
    <property type="match status" value="1"/>
</dbReference>
<dbReference type="Proteomes" id="UP000610966">
    <property type="component" value="Unassembled WGS sequence"/>
</dbReference>
<organism evidence="2 3">
    <name type="scientific">Sphaerimonospora thailandensis</name>
    <dbReference type="NCBI Taxonomy" id="795644"/>
    <lineage>
        <taxon>Bacteria</taxon>
        <taxon>Bacillati</taxon>
        <taxon>Actinomycetota</taxon>
        <taxon>Actinomycetes</taxon>
        <taxon>Streptosporangiales</taxon>
        <taxon>Streptosporangiaceae</taxon>
        <taxon>Sphaerimonospora</taxon>
    </lineage>
</organism>
<dbReference type="InterPro" id="IPR004291">
    <property type="entry name" value="Transposase_IS66_central"/>
</dbReference>
<evidence type="ECO:0000259" key="1">
    <source>
        <dbReference type="Pfam" id="PF03050"/>
    </source>
</evidence>
<keyword evidence="3" id="KW-1185">Reference proteome</keyword>
<gene>
    <name evidence="2" type="ORF">Mth01_32100</name>
</gene>
<dbReference type="AlphaFoldDB" id="A0A8J3R8B8"/>
<sequence length="393" mass="42999">MEMSAIPDRVETLPAPDRCAGCDAALGDTSDVGHRRAQVTELPRVRPETVECRLPVRRCGCGHQTSAVAPPGVQAGQACYGPNVKTMVALIAEIGHTSMERTALLMKLMFGLSVSTGFVAKVDAQLGDRLAPFEEQVKERLRKAEIAGTDETPVSLAGSTAYIYGMHDGKVVWYGAGATRGHETIKGFGLLTGFTGILVRDDYVGYYFLDSLLAGVQICLAHIVRDLRRQVENDPVRNAWAGRLRSLLQEAIHTANQAVRDGNEQLNPQVIADIRARYLELAHEGIRFNPQHAGRPKNKARVLAERLVDRVDKALLFLSDLRVGATNNGSERILRRAKTQMKISGCWRSMGGLRAFCRVHTYLVTAANHGIDAFTALRDAFLGTSWTLPQTTA</sequence>
<comment type="caution">
    <text evidence="2">The sequence shown here is derived from an EMBL/GenBank/DDBJ whole genome shotgun (WGS) entry which is preliminary data.</text>
</comment>
<dbReference type="InterPro" id="IPR052344">
    <property type="entry name" value="Transposase-related"/>
</dbReference>
<dbReference type="PANTHER" id="PTHR33678">
    <property type="entry name" value="BLL1576 PROTEIN"/>
    <property type="match status" value="1"/>
</dbReference>
<feature type="domain" description="Transposase IS66 central" evidence="1">
    <location>
        <begin position="95"/>
        <end position="354"/>
    </location>
</feature>
<accession>A0A8J3R8B8</accession>
<dbReference type="Pfam" id="PF03050">
    <property type="entry name" value="DDE_Tnp_IS66"/>
    <property type="match status" value="1"/>
</dbReference>
<reference evidence="2" key="1">
    <citation type="submission" date="2021-01" db="EMBL/GenBank/DDBJ databases">
        <title>Whole genome shotgun sequence of Sphaerimonospora thailandensis NBRC 107569.</title>
        <authorList>
            <person name="Komaki H."/>
            <person name="Tamura T."/>
        </authorList>
    </citation>
    <scope>NUCLEOTIDE SEQUENCE</scope>
    <source>
        <strain evidence="2">NBRC 107569</strain>
    </source>
</reference>
<dbReference type="NCBIfam" id="NF033517">
    <property type="entry name" value="transpos_IS66"/>
    <property type="match status" value="1"/>
</dbReference>
<proteinExistence type="predicted"/>